<feature type="domain" description="VWFD" evidence="3">
    <location>
        <begin position="903"/>
        <end position="1085"/>
    </location>
</feature>
<reference evidence="5" key="1">
    <citation type="submission" date="2025-08" db="UniProtKB">
        <authorList>
            <consortium name="RefSeq"/>
        </authorList>
    </citation>
    <scope>IDENTIFICATION</scope>
</reference>
<dbReference type="InterPro" id="IPR050780">
    <property type="entry name" value="Mucin_vWF_Thrombospondin_sf"/>
</dbReference>
<dbReference type="Pfam" id="PF12714">
    <property type="entry name" value="TILa"/>
    <property type="match status" value="1"/>
</dbReference>
<dbReference type="Gene3D" id="2.10.25.10">
    <property type="entry name" value="Laminin"/>
    <property type="match status" value="3"/>
</dbReference>
<dbReference type="OrthoDB" id="6236007at2759"/>
<feature type="domain" description="VWFD" evidence="3">
    <location>
        <begin position="499"/>
        <end position="671"/>
    </location>
</feature>
<protein>
    <submittedName>
        <fullName evidence="5">IgGFc-binding protein-like</fullName>
    </submittedName>
</protein>
<evidence type="ECO:0000313" key="5">
    <source>
        <dbReference type="RefSeq" id="XP_028281769.1"/>
    </source>
</evidence>
<gene>
    <name evidence="5" type="primary">LOC114448792</name>
</gene>
<dbReference type="Proteomes" id="UP000515145">
    <property type="component" value="Chromosome 16"/>
</dbReference>
<evidence type="ECO:0000313" key="4">
    <source>
        <dbReference type="Proteomes" id="UP000515145"/>
    </source>
</evidence>
<feature type="domain" description="VWFD" evidence="3">
    <location>
        <begin position="117"/>
        <end position="291"/>
    </location>
</feature>
<dbReference type="PANTHER" id="PTHR11339">
    <property type="entry name" value="EXTRACELLULAR MATRIX GLYCOPROTEIN RELATED"/>
    <property type="match status" value="1"/>
</dbReference>
<dbReference type="InterPro" id="IPR014853">
    <property type="entry name" value="VWF/SSPO/ZAN-like_Cys-rich_dom"/>
</dbReference>
<dbReference type="Pfam" id="PF00094">
    <property type="entry name" value="VWD"/>
    <property type="match status" value="4"/>
</dbReference>
<dbReference type="PROSITE" id="PS51233">
    <property type="entry name" value="VWFD"/>
    <property type="match status" value="4"/>
</dbReference>
<dbReference type="RefSeq" id="XP_028281769.1">
    <property type="nucleotide sequence ID" value="XM_028425968.1"/>
</dbReference>
<evidence type="ECO:0000256" key="2">
    <source>
        <dbReference type="ARBA" id="ARBA00023180"/>
    </source>
</evidence>
<dbReference type="InterPro" id="IPR025615">
    <property type="entry name" value="TILa_dom"/>
</dbReference>
<feature type="domain" description="VWFD" evidence="3">
    <location>
        <begin position="1289"/>
        <end position="1467"/>
    </location>
</feature>
<keyword evidence="1" id="KW-1015">Disulfide bond</keyword>
<dbReference type="GO" id="GO:0005615">
    <property type="term" value="C:extracellular space"/>
    <property type="evidence" value="ECO:0007669"/>
    <property type="project" value="TreeGrafter"/>
</dbReference>
<accession>A0A6P7JXR6</accession>
<dbReference type="InterPro" id="IPR036084">
    <property type="entry name" value="Ser_inhib-like_sf"/>
</dbReference>
<dbReference type="InterPro" id="IPR001846">
    <property type="entry name" value="VWF_type-D"/>
</dbReference>
<dbReference type="InParanoid" id="A0A6P7JXR6"/>
<evidence type="ECO:0000256" key="1">
    <source>
        <dbReference type="ARBA" id="ARBA00023157"/>
    </source>
</evidence>
<dbReference type="SMART" id="SM00216">
    <property type="entry name" value="VWD"/>
    <property type="match status" value="4"/>
</dbReference>
<dbReference type="GeneID" id="114448792"/>
<dbReference type="FunFam" id="2.10.25.10:FF:000055">
    <property type="entry name" value="alpha-tectorin isoform X1"/>
    <property type="match status" value="1"/>
</dbReference>
<dbReference type="Pfam" id="PF08742">
    <property type="entry name" value="C8"/>
    <property type="match status" value="4"/>
</dbReference>
<dbReference type="SUPFAM" id="SSF57567">
    <property type="entry name" value="Serine protease inhibitors"/>
    <property type="match status" value="4"/>
</dbReference>
<keyword evidence="2" id="KW-0325">Glycoprotein</keyword>
<dbReference type="InterPro" id="IPR002919">
    <property type="entry name" value="TIL_dom"/>
</dbReference>
<dbReference type="Pfam" id="PF01826">
    <property type="entry name" value="TIL"/>
    <property type="match status" value="3"/>
</dbReference>
<dbReference type="PANTHER" id="PTHR11339:SF244">
    <property type="entry name" value="IGGFC-BINDING PROTEIN"/>
    <property type="match status" value="1"/>
</dbReference>
<dbReference type="CDD" id="cd19941">
    <property type="entry name" value="TIL"/>
    <property type="match status" value="3"/>
</dbReference>
<dbReference type="SMART" id="SM00832">
    <property type="entry name" value="C8"/>
    <property type="match status" value="3"/>
</dbReference>
<keyword evidence="4" id="KW-1185">Reference proteome</keyword>
<organism evidence="4 5">
    <name type="scientific">Parambassis ranga</name>
    <name type="common">Indian glassy fish</name>
    <dbReference type="NCBI Taxonomy" id="210632"/>
    <lineage>
        <taxon>Eukaryota</taxon>
        <taxon>Metazoa</taxon>
        <taxon>Chordata</taxon>
        <taxon>Craniata</taxon>
        <taxon>Vertebrata</taxon>
        <taxon>Euteleostomi</taxon>
        <taxon>Actinopterygii</taxon>
        <taxon>Neopterygii</taxon>
        <taxon>Teleostei</taxon>
        <taxon>Neoteleostei</taxon>
        <taxon>Acanthomorphata</taxon>
        <taxon>Ovalentaria</taxon>
        <taxon>Ambassidae</taxon>
        <taxon>Parambassis</taxon>
    </lineage>
</organism>
<name>A0A6P7JXR6_9TELE</name>
<evidence type="ECO:0000259" key="3">
    <source>
        <dbReference type="PROSITE" id="PS51233"/>
    </source>
</evidence>
<proteinExistence type="predicted"/>
<dbReference type="GO" id="GO:0031012">
    <property type="term" value="C:extracellular matrix"/>
    <property type="evidence" value="ECO:0007669"/>
    <property type="project" value="TreeGrafter"/>
</dbReference>
<sequence>MSCPLNSHYEFCGTACPATCEVPFSSSPCTLACVKMCQCDRGFVLEGDTCVPLSQCGCTHNSTYYRSNQTFWADEDCSKWCVCDPDTHQLVCHLDSCRADEYCDIRDGARRCLQNQQQTCVYSGNHIITFDQHDYDLHGTCQYQLLGLCGHSRNPDAVKVHVQTDGHAESALHVLVNVSGTLVELNSKNDEYIEVNGVIRNMPCHVSPTALAFSLGMHTYIYSDMGFEFSLSIEGIVSIRLSREYANSTCGLCGNFNSDPTDDLVAGDTQEPLSPDHFAKLWQSGQNPWCVEGCLGGSCPKCSSERLARFSDPEACGKILEVNGPFRHCHGKVDPSSFYKRCISDLCLHGGLQSVLCHSLADYTAVCLSHKATVYAWRSPGFCYPSCPTSTSYNMSSASVPLCLGWQNNTVEMPLTLGENCLCEAGLVRSGNICVSPENCGCFHHGEYLKAGQVLSTCKQSSSCQAGGHVSCYSISCLGEEECKLIGGVQGCHPQPKEAHCSVSGSQYTTFDGKTFEFYGSCNYTLMWTCSLKKMGVEHVWIAAQGNQSHGRQIYMQINEMQFKISTEFPGKIQVNGIYEQLPFSQSNITVYQKNRWLTIKASQSIELISDLRNHILVKIPDIYQQTTCGLCGNYNNNPSDDLRLSNGTITTDPAVFGSSWKLFEVDSSCSDTCDSTCQICQTPVPEYTSDLYCGLLTHPSGPFSPCHHLVCPQKYYSTCMRNLCIAEGQHWALCDVLQAYEAACKRAGGMVDLWMNITGCAHQCPQFSHYSDCANACSSLCPEIKTDQCPINCEEGCQCDTRHLYNGHTCVPPEQCGCEMDGRSFKASESKLLQNCTVSCSCAPPLICEPHSCPPQHSCMVLDGVMGCHKDEPITDPCEEICDEMEKCYLSSGLPVCESRPGLCWAEEGQHYLTFDGLSYSFEGTCTYLLAASRGAACGLTPFSVSWKNEYNGGRAKPTTQVLTVQMSGFIIQMGREKGSIHVNGQVTYTPIKLLRSKIQVSYREGKTHLKTDFGLHVFFTWNSTVVITLDPHYKGKVYGLCGNFNGDSQDEYSAATSGSPPVNTSVGLAQVYQLFDWDPNCCTGCAQKLDKAMLLADFVSKDFSSQRKGCAVLKELNRPWSHCHSHVDPESFYQSCVHIGGSMAVDNAINFYSTVCEEATETYYSKVAPDATCPPNSIYKTCGSACPPSCEINTTSCMQICIQGCFCNPGFLRSPQGCVHPNQCGCLDPRGKYHSLNSTFWIPDNCGQSCKCGPAAGEIHCSSDQCPRGMVCSQLGHRRVCQPEKPLNCTIVTGLHFTTFDGHHFDFRDSCTYSLVETNHNLTGVTPFRITISDASCYKRFSPSFTTTLSVYGLKVVVRKDEPGKVLVDGLYKPLPYFHQGGRLNVYRTPSSLIIQTDVGLQLIVYSTGTLTIILPSSYSSAVFGLCGNANSDPQDDEMMPDEELAQNTLEFAHSWRAHEAELCRSSCPSRMKKYPSEVQNLFQGNNFCGVLVNELGPFADCASAISPDPYFHSCVEDFCSTGGHYTAL</sequence>